<dbReference type="PROSITE" id="PS51257">
    <property type="entry name" value="PROKAR_LIPOPROTEIN"/>
    <property type="match status" value="1"/>
</dbReference>
<evidence type="ECO:0000259" key="2">
    <source>
        <dbReference type="Pfam" id="PF20243"/>
    </source>
</evidence>
<reference evidence="3" key="1">
    <citation type="submission" date="2023-07" db="EMBL/GenBank/DDBJ databases">
        <authorList>
            <person name="Kim M.K."/>
        </authorList>
    </citation>
    <scope>NUCLEOTIDE SEQUENCE</scope>
    <source>
        <strain evidence="3">ASUV-10-1</strain>
    </source>
</reference>
<keyword evidence="1" id="KW-0732">Signal</keyword>
<proteinExistence type="predicted"/>
<name>A0ABT9BGJ7_9BACT</name>
<organism evidence="3 4">
    <name type="scientific">Hymenobacter aranciens</name>
    <dbReference type="NCBI Taxonomy" id="3063996"/>
    <lineage>
        <taxon>Bacteria</taxon>
        <taxon>Pseudomonadati</taxon>
        <taxon>Bacteroidota</taxon>
        <taxon>Cytophagia</taxon>
        <taxon>Cytophagales</taxon>
        <taxon>Hymenobacteraceae</taxon>
        <taxon>Hymenobacter</taxon>
    </lineage>
</organism>
<gene>
    <name evidence="3" type="ORF">Q5H93_21840</name>
</gene>
<evidence type="ECO:0000256" key="1">
    <source>
        <dbReference type="SAM" id="SignalP"/>
    </source>
</evidence>
<dbReference type="Proteomes" id="UP001176429">
    <property type="component" value="Unassembled WGS sequence"/>
</dbReference>
<evidence type="ECO:0000313" key="4">
    <source>
        <dbReference type="Proteomes" id="UP001176429"/>
    </source>
</evidence>
<sequence length="278" mass="29131">MKLITNSAIALFLTAAALLSGCKDDDDQATPTGVGTVSFDVENVVGSLPLVLKTGTYTNAATERFTVSKFNYILSNFKLQKADGSEYAVPESYVLLSADATPNAASSGKAFTLKDIPAGDYTGLTFMVGVDAARNTAGAQTGALATTNGMYWDWNQGYIFLKMEGSWQKPDGTTGMVTYHLGGFTEPNNSLRTVAPTWPVGGTLAVRADHAPEVHLNVNLLQLLNGATATDHVSFATLPMVHMPGAGASQLATNLSGSSSAATTGTASMFRIDHIHAN</sequence>
<feature type="signal peptide" evidence="1">
    <location>
        <begin position="1"/>
        <end position="17"/>
    </location>
</feature>
<feature type="chain" id="PRO_5047374510" description="Copper-binding protein MbnP-like domain-containing protein" evidence="1">
    <location>
        <begin position="18"/>
        <end position="278"/>
    </location>
</feature>
<comment type="caution">
    <text evidence="3">The sequence shown here is derived from an EMBL/GenBank/DDBJ whole genome shotgun (WGS) entry which is preliminary data.</text>
</comment>
<feature type="domain" description="Copper-binding protein MbnP-like" evidence="2">
    <location>
        <begin position="35"/>
        <end position="231"/>
    </location>
</feature>
<accession>A0ABT9BGJ7</accession>
<evidence type="ECO:0000313" key="3">
    <source>
        <dbReference type="EMBL" id="MDO7877398.1"/>
    </source>
</evidence>
<protein>
    <recommendedName>
        <fullName evidence="2">Copper-binding protein MbnP-like domain-containing protein</fullName>
    </recommendedName>
</protein>
<dbReference type="InterPro" id="IPR046863">
    <property type="entry name" value="MbnP-like_dom"/>
</dbReference>
<dbReference type="RefSeq" id="WP_305008826.1">
    <property type="nucleotide sequence ID" value="NZ_JAUQSY010000019.1"/>
</dbReference>
<dbReference type="EMBL" id="JAUQSY010000019">
    <property type="protein sequence ID" value="MDO7877398.1"/>
    <property type="molecule type" value="Genomic_DNA"/>
</dbReference>
<keyword evidence="4" id="KW-1185">Reference proteome</keyword>
<dbReference type="Pfam" id="PF20243">
    <property type="entry name" value="MbnP"/>
    <property type="match status" value="1"/>
</dbReference>